<dbReference type="PANTHER" id="PTHR45738">
    <property type="entry name" value="POLYPHOSPHOINOSITIDE PHOSPHATASE"/>
    <property type="match status" value="1"/>
</dbReference>
<feature type="non-terminal residue" evidence="7">
    <location>
        <position position="1"/>
    </location>
</feature>
<gene>
    <name evidence="7" type="ORF">HaLaN_28669</name>
</gene>
<dbReference type="PANTHER" id="PTHR45738:SF5">
    <property type="entry name" value="POLYPHOSPHOINOSITIDE PHOSPHATASE"/>
    <property type="match status" value="1"/>
</dbReference>
<dbReference type="Proteomes" id="UP000485058">
    <property type="component" value="Unassembled WGS sequence"/>
</dbReference>
<evidence type="ECO:0000313" key="7">
    <source>
        <dbReference type="EMBL" id="GFH29918.1"/>
    </source>
</evidence>
<organism evidence="7 8">
    <name type="scientific">Haematococcus lacustris</name>
    <name type="common">Green alga</name>
    <name type="synonym">Haematococcus pluvialis</name>
    <dbReference type="NCBI Taxonomy" id="44745"/>
    <lineage>
        <taxon>Eukaryota</taxon>
        <taxon>Viridiplantae</taxon>
        <taxon>Chlorophyta</taxon>
        <taxon>core chlorophytes</taxon>
        <taxon>Chlorophyceae</taxon>
        <taxon>CS clade</taxon>
        <taxon>Chlamydomonadales</taxon>
        <taxon>Haematococcaceae</taxon>
        <taxon>Haematococcus</taxon>
    </lineage>
</organism>
<sequence>VANEVEVEQILDAGVDYHTGLPLISSLVQLRGSVPLFWSQQPSPLSPKPVIVLQHFDPMYQ</sequence>
<evidence type="ECO:0000256" key="1">
    <source>
        <dbReference type="ARBA" id="ARBA00004148"/>
    </source>
</evidence>
<feature type="non-terminal residue" evidence="7">
    <location>
        <position position="61"/>
    </location>
</feature>
<dbReference type="AlphaFoldDB" id="A0A6A0AB74"/>
<comment type="subunit">
    <text evidence="5">Component of the PI(3,5)P2 regulatory complex at least composed of ATG18, SAC/FIG4, FAB1 and VAC14.</text>
</comment>
<comment type="caution">
    <text evidence="7">The sequence shown here is derived from an EMBL/GenBank/DDBJ whole genome shotgun (WGS) entry which is preliminary data.</text>
</comment>
<name>A0A6A0AB74_HAELA</name>
<comment type="subcellular location">
    <subcellularLocation>
        <location evidence="1">Vacuole membrane</location>
        <topology evidence="1">Peripheral membrane protein</topology>
    </subcellularLocation>
</comment>
<evidence type="ECO:0000256" key="2">
    <source>
        <dbReference type="ARBA" id="ARBA00022801"/>
    </source>
</evidence>
<keyword evidence="3" id="KW-0472">Membrane</keyword>
<keyword evidence="2" id="KW-0378">Hydrolase</keyword>
<evidence type="ECO:0000256" key="3">
    <source>
        <dbReference type="ARBA" id="ARBA00023136"/>
    </source>
</evidence>
<evidence type="ECO:0000256" key="4">
    <source>
        <dbReference type="ARBA" id="ARBA00023337"/>
    </source>
</evidence>
<protein>
    <recommendedName>
        <fullName evidence="6">SAC domain-containing protein</fullName>
    </recommendedName>
</protein>
<dbReference type="InterPro" id="IPR002013">
    <property type="entry name" value="SAC_dom"/>
</dbReference>
<dbReference type="InterPro" id="IPR043573">
    <property type="entry name" value="Fig4-like"/>
</dbReference>
<reference evidence="7 8" key="1">
    <citation type="submission" date="2020-02" db="EMBL/GenBank/DDBJ databases">
        <title>Draft genome sequence of Haematococcus lacustris strain NIES-144.</title>
        <authorList>
            <person name="Morimoto D."/>
            <person name="Nakagawa S."/>
            <person name="Yoshida T."/>
            <person name="Sawayama S."/>
        </authorList>
    </citation>
    <scope>NUCLEOTIDE SEQUENCE [LARGE SCALE GENOMIC DNA]</scope>
    <source>
        <strain evidence="7 8">NIES-144</strain>
    </source>
</reference>
<keyword evidence="8" id="KW-1185">Reference proteome</keyword>
<dbReference type="GO" id="GO:0043813">
    <property type="term" value="F:phosphatidylinositol-3,5-bisphosphate 5-phosphatase activity"/>
    <property type="evidence" value="ECO:0007669"/>
    <property type="project" value="InterPro"/>
</dbReference>
<dbReference type="GO" id="GO:0005774">
    <property type="term" value="C:vacuolar membrane"/>
    <property type="evidence" value="ECO:0007669"/>
    <property type="project" value="UniProtKB-SubCell"/>
</dbReference>
<evidence type="ECO:0000259" key="6">
    <source>
        <dbReference type="PROSITE" id="PS50275"/>
    </source>
</evidence>
<evidence type="ECO:0000313" key="8">
    <source>
        <dbReference type="Proteomes" id="UP000485058"/>
    </source>
</evidence>
<dbReference type="PROSITE" id="PS50275">
    <property type="entry name" value="SAC"/>
    <property type="match status" value="1"/>
</dbReference>
<dbReference type="Pfam" id="PF02383">
    <property type="entry name" value="Syja_N"/>
    <property type="match status" value="1"/>
</dbReference>
<feature type="domain" description="SAC" evidence="6">
    <location>
        <begin position="1"/>
        <end position="61"/>
    </location>
</feature>
<dbReference type="EMBL" id="BLLF01004595">
    <property type="protein sequence ID" value="GFH29918.1"/>
    <property type="molecule type" value="Genomic_DNA"/>
</dbReference>
<dbReference type="GO" id="GO:0046856">
    <property type="term" value="P:phosphatidylinositol dephosphorylation"/>
    <property type="evidence" value="ECO:0007669"/>
    <property type="project" value="InterPro"/>
</dbReference>
<proteinExistence type="predicted"/>
<comment type="catalytic activity">
    <reaction evidence="4">
        <text>a 1,2-diacyl-sn-glycero-3-phospho-(1D-myo-inositol-3,5-bisphosphate) + H2O = a 1,2-diacyl-sn-glycero-3-phospho-(1D-myo-inositol-3-phosphate) + phosphate</text>
        <dbReference type="Rhea" id="RHEA:32955"/>
        <dbReference type="ChEBI" id="CHEBI:15377"/>
        <dbReference type="ChEBI" id="CHEBI:43474"/>
        <dbReference type="ChEBI" id="CHEBI:57923"/>
        <dbReference type="ChEBI" id="CHEBI:58088"/>
    </reaction>
</comment>
<accession>A0A6A0AB74</accession>
<evidence type="ECO:0000256" key="5">
    <source>
        <dbReference type="ARBA" id="ARBA00023464"/>
    </source>
</evidence>